<dbReference type="AlphaFoldDB" id="A0AAD8BK99"/>
<proteinExistence type="predicted"/>
<evidence type="ECO:0000313" key="1">
    <source>
        <dbReference type="EMBL" id="KAK0055110.1"/>
    </source>
</evidence>
<accession>A0AAD8BK99</accession>
<feature type="non-terminal residue" evidence="1">
    <location>
        <position position="1"/>
    </location>
</feature>
<comment type="caution">
    <text evidence="1">The sequence shown here is derived from an EMBL/GenBank/DDBJ whole genome shotgun (WGS) entry which is preliminary data.</text>
</comment>
<reference evidence="1" key="1">
    <citation type="journal article" date="2023" name="PLoS Negl. Trop. Dis.">
        <title>A genome sequence for Biomphalaria pfeifferi, the major vector snail for the human-infecting parasite Schistosoma mansoni.</title>
        <authorList>
            <person name="Bu L."/>
            <person name="Lu L."/>
            <person name="Laidemitt M.R."/>
            <person name="Zhang S.M."/>
            <person name="Mutuku M."/>
            <person name="Mkoji G."/>
            <person name="Steinauer M."/>
            <person name="Loker E.S."/>
        </authorList>
    </citation>
    <scope>NUCLEOTIDE SEQUENCE</scope>
    <source>
        <strain evidence="1">KasaAsao</strain>
    </source>
</reference>
<sequence length="64" mass="7605">ILLHQQIASQVNRWYIIFITKLDYQPSNSTNQKLPSKRAIRRPLNINLRPTEKLPFKNDTDTKK</sequence>
<dbReference type="Proteomes" id="UP001233172">
    <property type="component" value="Unassembled WGS sequence"/>
</dbReference>
<keyword evidence="2" id="KW-1185">Reference proteome</keyword>
<gene>
    <name evidence="1" type="ORF">Bpfe_015401</name>
</gene>
<protein>
    <submittedName>
        <fullName evidence="1">Uncharacterized protein</fullName>
    </submittedName>
</protein>
<evidence type="ECO:0000313" key="2">
    <source>
        <dbReference type="Proteomes" id="UP001233172"/>
    </source>
</evidence>
<organism evidence="1 2">
    <name type="scientific">Biomphalaria pfeifferi</name>
    <name type="common">Bloodfluke planorb</name>
    <name type="synonym">Freshwater snail</name>
    <dbReference type="NCBI Taxonomy" id="112525"/>
    <lineage>
        <taxon>Eukaryota</taxon>
        <taxon>Metazoa</taxon>
        <taxon>Spiralia</taxon>
        <taxon>Lophotrochozoa</taxon>
        <taxon>Mollusca</taxon>
        <taxon>Gastropoda</taxon>
        <taxon>Heterobranchia</taxon>
        <taxon>Euthyneura</taxon>
        <taxon>Panpulmonata</taxon>
        <taxon>Hygrophila</taxon>
        <taxon>Lymnaeoidea</taxon>
        <taxon>Planorbidae</taxon>
        <taxon>Biomphalaria</taxon>
    </lineage>
</organism>
<name>A0AAD8BK99_BIOPF</name>
<reference evidence="1" key="2">
    <citation type="submission" date="2023-04" db="EMBL/GenBank/DDBJ databases">
        <authorList>
            <person name="Bu L."/>
            <person name="Lu L."/>
            <person name="Laidemitt M.R."/>
            <person name="Zhang S.M."/>
            <person name="Mutuku M."/>
            <person name="Mkoji G."/>
            <person name="Steinauer M."/>
            <person name="Loker E.S."/>
        </authorList>
    </citation>
    <scope>NUCLEOTIDE SEQUENCE</scope>
    <source>
        <strain evidence="1">KasaAsao</strain>
        <tissue evidence="1">Whole Snail</tissue>
    </source>
</reference>
<dbReference type="EMBL" id="JASAOG010000072">
    <property type="protein sequence ID" value="KAK0055110.1"/>
    <property type="molecule type" value="Genomic_DNA"/>
</dbReference>